<evidence type="ECO:0000313" key="2">
    <source>
        <dbReference type="Proteomes" id="UP000044602"/>
    </source>
</evidence>
<sequence length="102" mass="10453">MYAESLGRHVRLAPFVIIAVDLDSQLFAVGSGLGTSDLGLVLLADLFCLLPVTNAVLDNTTARPSLGAGVSRGGPEAGLDLSDPKLALPAKDAIGLLDEVEP</sequence>
<dbReference type="Proteomes" id="UP000044602">
    <property type="component" value="Unassembled WGS sequence"/>
</dbReference>
<reference evidence="1 2" key="1">
    <citation type="submission" date="2015-05" db="EMBL/GenBank/DDBJ databases">
        <authorList>
            <person name="Wang D.B."/>
            <person name="Wang M."/>
        </authorList>
    </citation>
    <scope>NUCLEOTIDE SEQUENCE [LARGE SCALE GENOMIC DNA]</scope>
    <source>
        <strain evidence="1">VL1</strain>
    </source>
</reference>
<name>A0A0G4MGQ5_VERLO</name>
<protein>
    <submittedName>
        <fullName evidence="1">Uncharacterized protein</fullName>
    </submittedName>
</protein>
<dbReference type="AlphaFoldDB" id="A0A0G4MGQ5"/>
<proteinExistence type="predicted"/>
<gene>
    <name evidence="1" type="ORF">BN1708_001075</name>
</gene>
<evidence type="ECO:0000313" key="1">
    <source>
        <dbReference type="EMBL" id="CRK33397.1"/>
    </source>
</evidence>
<feature type="non-terminal residue" evidence="1">
    <location>
        <position position="102"/>
    </location>
</feature>
<dbReference type="EMBL" id="CVQH01022527">
    <property type="protein sequence ID" value="CRK33397.1"/>
    <property type="molecule type" value="Genomic_DNA"/>
</dbReference>
<keyword evidence="2" id="KW-1185">Reference proteome</keyword>
<organism evidence="1 2">
    <name type="scientific">Verticillium longisporum</name>
    <name type="common">Verticillium dahliae var. longisporum</name>
    <dbReference type="NCBI Taxonomy" id="100787"/>
    <lineage>
        <taxon>Eukaryota</taxon>
        <taxon>Fungi</taxon>
        <taxon>Dikarya</taxon>
        <taxon>Ascomycota</taxon>
        <taxon>Pezizomycotina</taxon>
        <taxon>Sordariomycetes</taxon>
        <taxon>Hypocreomycetidae</taxon>
        <taxon>Glomerellales</taxon>
        <taxon>Plectosphaerellaceae</taxon>
        <taxon>Verticillium</taxon>
    </lineage>
</organism>
<accession>A0A0G4MGQ5</accession>